<dbReference type="InterPro" id="IPR036390">
    <property type="entry name" value="WH_DNA-bd_sf"/>
</dbReference>
<dbReference type="EMBL" id="VLXZ01000007">
    <property type="protein sequence ID" value="TSB46126.1"/>
    <property type="molecule type" value="Genomic_DNA"/>
</dbReference>
<dbReference type="InterPro" id="IPR036388">
    <property type="entry name" value="WH-like_DNA-bd_sf"/>
</dbReference>
<name>A0A553ZXQ0_9BACI</name>
<organism evidence="2 3">
    <name type="scientific">Alkalicoccobacillus porphyridii</name>
    <dbReference type="NCBI Taxonomy" id="2597270"/>
    <lineage>
        <taxon>Bacteria</taxon>
        <taxon>Bacillati</taxon>
        <taxon>Bacillota</taxon>
        <taxon>Bacilli</taxon>
        <taxon>Bacillales</taxon>
        <taxon>Bacillaceae</taxon>
        <taxon>Alkalicoccobacillus</taxon>
    </lineage>
</organism>
<dbReference type="AlphaFoldDB" id="A0A553ZXQ0"/>
<dbReference type="OrthoDB" id="9808017at2"/>
<comment type="caution">
    <text evidence="2">The sequence shown here is derived from an EMBL/GenBank/DDBJ whole genome shotgun (WGS) entry which is preliminary data.</text>
</comment>
<dbReference type="InterPro" id="IPR052509">
    <property type="entry name" value="Metal_resp_DNA-bind_regulator"/>
</dbReference>
<accession>A0A553ZXQ0</accession>
<dbReference type="SUPFAM" id="SSF46785">
    <property type="entry name" value="Winged helix' DNA-binding domain"/>
    <property type="match status" value="1"/>
</dbReference>
<keyword evidence="3" id="KW-1185">Reference proteome</keyword>
<dbReference type="Proteomes" id="UP000318521">
    <property type="component" value="Unassembled WGS sequence"/>
</dbReference>
<protein>
    <submittedName>
        <fullName evidence="2">PadR family transcriptional regulator</fullName>
    </submittedName>
</protein>
<evidence type="ECO:0000313" key="3">
    <source>
        <dbReference type="Proteomes" id="UP000318521"/>
    </source>
</evidence>
<gene>
    <name evidence="2" type="ORF">FN960_12230</name>
</gene>
<dbReference type="Pfam" id="PF03551">
    <property type="entry name" value="PadR"/>
    <property type="match status" value="1"/>
</dbReference>
<dbReference type="RefSeq" id="WP_143849020.1">
    <property type="nucleotide sequence ID" value="NZ_VLXZ01000007.1"/>
</dbReference>
<reference evidence="2 3" key="1">
    <citation type="submission" date="2019-07" db="EMBL/GenBank/DDBJ databases">
        <authorList>
            <person name="Park Y.J."/>
            <person name="Jeong S.E."/>
            <person name="Jung H.S."/>
        </authorList>
    </citation>
    <scope>NUCLEOTIDE SEQUENCE [LARGE SCALE GENOMIC DNA]</scope>
    <source>
        <strain evidence="3">P16(2019)</strain>
    </source>
</reference>
<evidence type="ECO:0000313" key="2">
    <source>
        <dbReference type="EMBL" id="TSB46126.1"/>
    </source>
</evidence>
<dbReference type="Gene3D" id="1.10.10.10">
    <property type="entry name" value="Winged helix-like DNA-binding domain superfamily/Winged helix DNA-binding domain"/>
    <property type="match status" value="1"/>
</dbReference>
<dbReference type="PANTHER" id="PTHR33169">
    <property type="entry name" value="PADR-FAMILY TRANSCRIPTIONAL REGULATOR"/>
    <property type="match status" value="1"/>
</dbReference>
<proteinExistence type="predicted"/>
<dbReference type="PANTHER" id="PTHR33169:SF25">
    <property type="entry name" value="DNA-BINDING PROTEIN YIZB-RELATED"/>
    <property type="match status" value="1"/>
</dbReference>
<sequence>MDKEMMKGSIDLLLLSLISQEDLYGYEMVKRLKQLSEEAYAMSEGTLYPALKRMEKKGWISSYWKETDNGRRKYYQMTDEGAKELARKKKDWAFLQTLVERTDSGASYDT</sequence>
<evidence type="ECO:0000259" key="1">
    <source>
        <dbReference type="Pfam" id="PF03551"/>
    </source>
</evidence>
<feature type="domain" description="Transcription regulator PadR N-terminal" evidence="1">
    <location>
        <begin position="14"/>
        <end position="86"/>
    </location>
</feature>
<dbReference type="InterPro" id="IPR005149">
    <property type="entry name" value="Tscrpt_reg_PadR_N"/>
</dbReference>